<proteinExistence type="predicted"/>
<dbReference type="Proteomes" id="UP001209701">
    <property type="component" value="Unassembled WGS sequence"/>
</dbReference>
<evidence type="ECO:0008006" key="4">
    <source>
        <dbReference type="Google" id="ProtNLM"/>
    </source>
</evidence>
<evidence type="ECO:0000313" key="2">
    <source>
        <dbReference type="EMBL" id="MCV2370251.1"/>
    </source>
</evidence>
<evidence type="ECO:0000313" key="3">
    <source>
        <dbReference type="Proteomes" id="UP001209701"/>
    </source>
</evidence>
<keyword evidence="3" id="KW-1185">Reference proteome</keyword>
<sequence>MKASRLLQISRPWLLASGRRLCLLMFALSVSQAQSAPAPVFVMGSSADDTNYVALWQTMVHKEAFRRMQIPLAFTVAPLKRITMMSEQGAIDGEPGRAPAYGLAHPEMLVVDFPMMEVVFSIYAARPRPGLNRIEDLRDSTLKGAYARGALGCEQVLMSLFPATRLTSVTSGKNGLAMLAIGHADFYCDVSSSMMNVLNSAEGRKGPQPYKLFDLGPKVPLRPYVQKKHAALVPIFVATLKQMKEEGLFEKYWLEAEKQTMGN</sequence>
<organism evidence="2 3">
    <name type="scientific">Roseateles oligotrophus</name>
    <dbReference type="NCBI Taxonomy" id="1769250"/>
    <lineage>
        <taxon>Bacteria</taxon>
        <taxon>Pseudomonadati</taxon>
        <taxon>Pseudomonadota</taxon>
        <taxon>Betaproteobacteria</taxon>
        <taxon>Burkholderiales</taxon>
        <taxon>Sphaerotilaceae</taxon>
        <taxon>Roseateles</taxon>
    </lineage>
</organism>
<accession>A0ABT2YJK7</accession>
<keyword evidence="1" id="KW-0732">Signal</keyword>
<dbReference type="RefSeq" id="WP_263572845.1">
    <property type="nucleotide sequence ID" value="NZ_JAJIRN010000009.1"/>
</dbReference>
<reference evidence="2 3" key="1">
    <citation type="submission" date="2021-11" db="EMBL/GenBank/DDBJ databases">
        <authorList>
            <person name="Liang Q."/>
            <person name="Mou H."/>
            <person name="Liu Z."/>
        </authorList>
    </citation>
    <scope>NUCLEOTIDE SEQUENCE [LARGE SCALE GENOMIC DNA]</scope>
    <source>
        <strain evidence="2 3">CHU3</strain>
    </source>
</reference>
<feature type="chain" id="PRO_5046546959" description="Solute-binding protein family 3/N-terminal domain-containing protein" evidence="1">
    <location>
        <begin position="36"/>
        <end position="263"/>
    </location>
</feature>
<name>A0ABT2YJK7_9BURK</name>
<dbReference type="SUPFAM" id="SSF53850">
    <property type="entry name" value="Periplasmic binding protein-like II"/>
    <property type="match status" value="1"/>
</dbReference>
<comment type="caution">
    <text evidence="2">The sequence shown here is derived from an EMBL/GenBank/DDBJ whole genome shotgun (WGS) entry which is preliminary data.</text>
</comment>
<evidence type="ECO:0000256" key="1">
    <source>
        <dbReference type="SAM" id="SignalP"/>
    </source>
</evidence>
<gene>
    <name evidence="2" type="ORF">LNV07_19400</name>
</gene>
<dbReference type="Gene3D" id="3.40.190.10">
    <property type="entry name" value="Periplasmic binding protein-like II"/>
    <property type="match status" value="2"/>
</dbReference>
<dbReference type="EMBL" id="JAJIRN010000009">
    <property type="protein sequence ID" value="MCV2370251.1"/>
    <property type="molecule type" value="Genomic_DNA"/>
</dbReference>
<protein>
    <recommendedName>
        <fullName evidence="4">Solute-binding protein family 3/N-terminal domain-containing protein</fullName>
    </recommendedName>
</protein>
<feature type="signal peptide" evidence="1">
    <location>
        <begin position="1"/>
        <end position="35"/>
    </location>
</feature>